<evidence type="ECO:0000313" key="1">
    <source>
        <dbReference type="EMBL" id="MBA4545331.1"/>
    </source>
</evidence>
<dbReference type="AlphaFoldDB" id="A0A7W1XEQ1"/>
<name>A0A7W1XEQ1_9ENTE</name>
<dbReference type="EMBL" id="JACEIT010000003">
    <property type="protein sequence ID" value="MBA4545331.1"/>
    <property type="molecule type" value="Genomic_DNA"/>
</dbReference>
<dbReference type="Proteomes" id="UP000704433">
    <property type="component" value="Unassembled WGS sequence"/>
</dbReference>
<sequence length="120" mass="14570">MKNWANKIEKVTDRKFKRDSAKNTAGNVYSYKVFTETDLEDFQQLILLREENIPLEEAMKKVFMSEREKKKREEILLSKLEYEENKRDMKELITLTKNLLHENTKFRERLLKLEDKLLND</sequence>
<dbReference type="Proteomes" id="UP000531895">
    <property type="component" value="Unassembled WGS sequence"/>
</dbReference>
<proteinExistence type="predicted"/>
<organism evidence="1 3">
    <name type="scientific">Enterococcus lactis</name>
    <dbReference type="NCBI Taxonomy" id="357441"/>
    <lineage>
        <taxon>Bacteria</taxon>
        <taxon>Bacillati</taxon>
        <taxon>Bacillota</taxon>
        <taxon>Bacilli</taxon>
        <taxon>Lactobacillales</taxon>
        <taxon>Enterococcaceae</taxon>
        <taxon>Enterococcus</taxon>
    </lineage>
</organism>
<evidence type="ECO:0000313" key="3">
    <source>
        <dbReference type="Proteomes" id="UP000531895"/>
    </source>
</evidence>
<dbReference type="RefSeq" id="WP_002314820.1">
    <property type="nucleotide sequence ID" value="NZ_BNJW01000001.1"/>
</dbReference>
<gene>
    <name evidence="1" type="ORF">H1Z91_03070</name>
    <name evidence="2" type="ORF">KYX84_07265</name>
</gene>
<evidence type="ECO:0000313" key="2">
    <source>
        <dbReference type="EMBL" id="MBX4194010.1"/>
    </source>
</evidence>
<reference evidence="1 3" key="1">
    <citation type="submission" date="2020-07" db="EMBL/GenBank/DDBJ databases">
        <authorList>
            <person name="Feng H."/>
        </authorList>
    </citation>
    <scope>NUCLEOTIDE SEQUENCE [LARGE SCALE GENOMIC DNA]</scope>
    <source>
        <strain evidence="1">S-7</strain>
        <strain evidence="3">s-7</strain>
    </source>
</reference>
<comment type="caution">
    <text evidence="1">The sequence shown here is derived from an EMBL/GenBank/DDBJ whole genome shotgun (WGS) entry which is preliminary data.</text>
</comment>
<accession>A0A7W1XEQ1</accession>
<protein>
    <submittedName>
        <fullName evidence="1">Uncharacterized protein</fullName>
    </submittedName>
</protein>
<dbReference type="EMBL" id="JAIFOD010000025">
    <property type="protein sequence ID" value="MBX4194010.1"/>
    <property type="molecule type" value="Genomic_DNA"/>
</dbReference>
<reference evidence="2" key="2">
    <citation type="journal article" date="2022" name="J. Anim. Sci.">
        <title>Whole genome sequence analyses-based assessment of virulence potential and antimicrobial susceptibilities and resistance of Enterococcus faecium strains isolated from commercial swine and cattle probiotic products.</title>
        <authorList>
            <person name="Shridhar P.B."/>
            <person name="Amachawadi R.G."/>
            <person name="Tokach M."/>
            <person name="Patel I."/>
            <person name="Gangiredla J."/>
            <person name="Mammel M."/>
            <person name="Nagaraja T.G."/>
        </authorList>
    </citation>
    <scope>NUCLEOTIDE SEQUENCE</scope>
    <source>
        <strain evidence="2">EF216</strain>
    </source>
</reference>